<proteinExistence type="predicted"/>
<dbReference type="PANTHER" id="PTHR31973:SF187">
    <property type="entry name" value="MUTATOR TRANSPOSASE MUDRA PROTEIN"/>
    <property type="match status" value="1"/>
</dbReference>
<feature type="region of interest" description="Disordered" evidence="4">
    <location>
        <begin position="231"/>
        <end position="258"/>
    </location>
</feature>
<evidence type="ECO:0000256" key="3">
    <source>
        <dbReference type="ARBA" id="ARBA00023172"/>
    </source>
</evidence>
<evidence type="ECO:0000313" key="7">
    <source>
        <dbReference type="EMBL" id="KAK1662966.1"/>
    </source>
</evidence>
<dbReference type="GO" id="GO:0006313">
    <property type="term" value="P:DNA transposition"/>
    <property type="evidence" value="ECO:0007669"/>
    <property type="project" value="InterPro"/>
</dbReference>
<feature type="region of interest" description="Disordered" evidence="4">
    <location>
        <begin position="305"/>
        <end position="355"/>
    </location>
</feature>
<keyword evidence="3" id="KW-0233">DNA recombination</keyword>
<dbReference type="GO" id="GO:0004803">
    <property type="term" value="F:transposase activity"/>
    <property type="evidence" value="ECO:0007669"/>
    <property type="project" value="InterPro"/>
</dbReference>
<feature type="region of interest" description="Disordered" evidence="4">
    <location>
        <begin position="848"/>
        <end position="1000"/>
    </location>
</feature>
<evidence type="ECO:0000256" key="4">
    <source>
        <dbReference type="SAM" id="MobiDB-lite"/>
    </source>
</evidence>
<evidence type="ECO:0000259" key="5">
    <source>
        <dbReference type="Pfam" id="PF03108"/>
    </source>
</evidence>
<dbReference type="AlphaFoldDB" id="A0AAD8WIF3"/>
<feature type="domain" description="Transposase MuDR plant" evidence="5">
    <location>
        <begin position="390"/>
        <end position="452"/>
    </location>
</feature>
<dbReference type="GO" id="GO:0003677">
    <property type="term" value="F:DNA binding"/>
    <property type="evidence" value="ECO:0007669"/>
    <property type="project" value="UniProtKB-KW"/>
</dbReference>
<organism evidence="7 8">
    <name type="scientific">Lolium multiflorum</name>
    <name type="common">Italian ryegrass</name>
    <name type="synonym">Lolium perenne subsp. multiflorum</name>
    <dbReference type="NCBI Taxonomy" id="4521"/>
    <lineage>
        <taxon>Eukaryota</taxon>
        <taxon>Viridiplantae</taxon>
        <taxon>Streptophyta</taxon>
        <taxon>Embryophyta</taxon>
        <taxon>Tracheophyta</taxon>
        <taxon>Spermatophyta</taxon>
        <taxon>Magnoliopsida</taxon>
        <taxon>Liliopsida</taxon>
        <taxon>Poales</taxon>
        <taxon>Poaceae</taxon>
        <taxon>BOP clade</taxon>
        <taxon>Pooideae</taxon>
        <taxon>Poodae</taxon>
        <taxon>Poeae</taxon>
        <taxon>Poeae Chloroplast Group 2 (Poeae type)</taxon>
        <taxon>Loliodinae</taxon>
        <taxon>Loliinae</taxon>
        <taxon>Lolium</taxon>
    </lineage>
</organism>
<comment type="caution">
    <text evidence="7">The sequence shown here is derived from an EMBL/GenBank/DDBJ whole genome shotgun (WGS) entry which is preliminary data.</text>
</comment>
<feature type="region of interest" description="Disordered" evidence="4">
    <location>
        <begin position="1"/>
        <end position="70"/>
    </location>
</feature>
<keyword evidence="1" id="KW-0815">Transposition</keyword>
<protein>
    <recommendedName>
        <fullName evidence="9">MULE transposase domain-containing protein</fullName>
    </recommendedName>
</protein>
<gene>
    <name evidence="7" type="ORF">QYE76_051125</name>
</gene>
<feature type="compositionally biased region" description="Acidic residues" evidence="4">
    <location>
        <begin position="333"/>
        <end position="351"/>
    </location>
</feature>
<dbReference type="Proteomes" id="UP001231189">
    <property type="component" value="Unassembled WGS sequence"/>
</dbReference>
<dbReference type="InterPro" id="IPR001207">
    <property type="entry name" value="Transposase_mutator"/>
</dbReference>
<dbReference type="EMBL" id="JAUUTY010000003">
    <property type="protein sequence ID" value="KAK1662966.1"/>
    <property type="molecule type" value="Genomic_DNA"/>
</dbReference>
<dbReference type="InterPro" id="IPR018289">
    <property type="entry name" value="MULE_transposase_dom"/>
</dbReference>
<name>A0AAD8WIF3_LOLMU</name>
<dbReference type="PROSITE" id="PS01007">
    <property type="entry name" value="TRANSPOSASE_MUTATOR"/>
    <property type="match status" value="1"/>
</dbReference>
<evidence type="ECO:0000256" key="1">
    <source>
        <dbReference type="ARBA" id="ARBA00022578"/>
    </source>
</evidence>
<evidence type="ECO:0008006" key="9">
    <source>
        <dbReference type="Google" id="ProtNLM"/>
    </source>
</evidence>
<keyword evidence="8" id="KW-1185">Reference proteome</keyword>
<evidence type="ECO:0000259" key="6">
    <source>
        <dbReference type="Pfam" id="PF10551"/>
    </source>
</evidence>
<dbReference type="Pfam" id="PF10551">
    <property type="entry name" value="MULE"/>
    <property type="match status" value="1"/>
</dbReference>
<dbReference type="PANTHER" id="PTHR31973">
    <property type="entry name" value="POLYPROTEIN, PUTATIVE-RELATED"/>
    <property type="match status" value="1"/>
</dbReference>
<sequence>MATGGGGGPGGWQADDEQDPGGDHWLLDEGYPPVAAEPEHVPQLSAPVKPGAPWEKGWTSAGSSSSSSVDPMSHYISDNGLETEMWELFVQFDGVKFVQKSMPRSDIRYLNLLALMEKEGYGICDSMYYVKEEGEGLNGLDLVDSNFKVEEMIRRYENRKKLILTVMRDKQRNHAIVLSPLKTKNSESVRAKSRPIQIDIEEEELVPCQMQTQESVYCQLMQTQVAENDMDEEEEGQAAEDWQAADDTGNWDDNREEKEEEWLKQRFADMKRERDDPLTHCEGDTDIENIFVIEEDTQPIQVQEPVKKKVRRQGPTTRSHSQQERNVLPEWVPSDDEEDQGFINVDDDDGFQEPIFVQPKGRKSRAKKYKPRVWYDENRENPTQQFILKLCFRDVYQFREALARLHIQQVRNFHYHRNCKDSIIVECKQKKNFGCPFYMAASQIKNEETFCIKKMELQHTCPTDPTNTRVNSKWLSRQYVDKFRSDPNTNITSLQDKAKKDFGVSVPKRMAYRAKTKARQMVLGDHKKQYFRIRDYLQTVIDKNPGSRCIVTTVTGPTEEETEAMKQGHNVDISYEPRFHGLFFCVNAARLGFLEGCRPFIGLDGCFIKLTTGAQILAATGRDGNNNMYPIAWVVVAKEDTENWVWFLEQLKEALGGDEGQFGRYTIMSDRQKGLLKAVSTVFPNSPQRYCLRHIYANFQTAGFRGEDLKKCMDNAAYSYTKHGFDVAMEELKKQSEAAWVWLSKIPVHTWARWAMDTNCKTDLVVNNLSEVFNRYILDVRSKPIVTMLVGIYDKQMVRHDGKRDGGHKASWAITPHYTEMLELMKKYSRACVPKRSDIDLWQVQSGNHTEEPSRTMPPSGSTGPSASTAPSASAPSGSGPSGSAPSASAPSAPRSSATRPPTASAPSAPRSSATRPPTASAPSAPRSSATRPPTAPPAPRSSATRPPTAPPGPRSSAQGRGQGVYSYFTAGANASAGREPGVGPLGNSYAGPSCSPDDC</sequence>
<feature type="compositionally biased region" description="Gly residues" evidence="4">
    <location>
        <begin position="1"/>
        <end position="11"/>
    </location>
</feature>
<reference evidence="7" key="1">
    <citation type="submission" date="2023-07" db="EMBL/GenBank/DDBJ databases">
        <title>A chromosome-level genome assembly of Lolium multiflorum.</title>
        <authorList>
            <person name="Chen Y."/>
            <person name="Copetti D."/>
            <person name="Kolliker R."/>
            <person name="Studer B."/>
        </authorList>
    </citation>
    <scope>NUCLEOTIDE SEQUENCE</scope>
    <source>
        <strain evidence="7">02402/16</strain>
        <tissue evidence="7">Leaf</tissue>
    </source>
</reference>
<accession>A0AAD8WIF3</accession>
<feature type="compositionally biased region" description="Low complexity" evidence="4">
    <location>
        <begin position="855"/>
        <end position="933"/>
    </location>
</feature>
<keyword evidence="2" id="KW-0238">DNA-binding</keyword>
<dbReference type="InterPro" id="IPR004332">
    <property type="entry name" value="Transposase_MuDR"/>
</dbReference>
<feature type="domain" description="MULE transposase" evidence="6">
    <location>
        <begin position="601"/>
        <end position="698"/>
    </location>
</feature>
<evidence type="ECO:0000256" key="2">
    <source>
        <dbReference type="ARBA" id="ARBA00023125"/>
    </source>
</evidence>
<evidence type="ECO:0000313" key="8">
    <source>
        <dbReference type="Proteomes" id="UP001231189"/>
    </source>
</evidence>
<dbReference type="Pfam" id="PF03108">
    <property type="entry name" value="DBD_Tnp_Mut"/>
    <property type="match status" value="1"/>
</dbReference>